<keyword evidence="5 9" id="KW-0812">Transmembrane</keyword>
<comment type="subcellular location">
    <subcellularLocation>
        <location evidence="1 9">Cell inner membrane</location>
        <topology evidence="1 9">Multi-pass membrane protein</topology>
    </subcellularLocation>
</comment>
<keyword evidence="6 9" id="KW-1133">Transmembrane helix</keyword>
<evidence type="ECO:0000256" key="3">
    <source>
        <dbReference type="ARBA" id="ARBA00022475"/>
    </source>
</evidence>
<evidence type="ECO:0000256" key="9">
    <source>
        <dbReference type="RuleBase" id="RU369079"/>
    </source>
</evidence>
<dbReference type="PANTHER" id="PTHR35011:SF4">
    <property type="entry name" value="SLL1102 PROTEIN"/>
    <property type="match status" value="1"/>
</dbReference>
<dbReference type="AlphaFoldDB" id="A0A839INE8"/>
<feature type="transmembrane region" description="Helical" evidence="9">
    <location>
        <begin position="136"/>
        <end position="156"/>
    </location>
</feature>
<comment type="caution">
    <text evidence="11">The sequence shown here is derived from an EMBL/GenBank/DDBJ whole genome shotgun (WGS) entry which is preliminary data.</text>
</comment>
<dbReference type="InterPro" id="IPR055348">
    <property type="entry name" value="DctQ"/>
</dbReference>
<feature type="domain" description="Tripartite ATP-independent periplasmic transporters DctQ component" evidence="10">
    <location>
        <begin position="33"/>
        <end position="164"/>
    </location>
</feature>
<evidence type="ECO:0000313" key="11">
    <source>
        <dbReference type="EMBL" id="MBB1486421.1"/>
    </source>
</evidence>
<protein>
    <recommendedName>
        <fullName evidence="9">TRAP transporter small permease protein</fullName>
    </recommendedName>
</protein>
<reference evidence="11 12" key="1">
    <citation type="submission" date="2020-08" db="EMBL/GenBank/DDBJ databases">
        <title>Oceanospirillum sp. nov. isolated from marine sediment.</title>
        <authorList>
            <person name="Ji X."/>
        </authorList>
    </citation>
    <scope>NUCLEOTIDE SEQUENCE [LARGE SCALE GENOMIC DNA]</scope>
    <source>
        <strain evidence="11 12">D5</strain>
    </source>
</reference>
<evidence type="ECO:0000313" key="12">
    <source>
        <dbReference type="Proteomes" id="UP000565262"/>
    </source>
</evidence>
<sequence length="185" mass="20347">MTKGPGTLSQVINKIDALTELVGRSIAWLTLAMMIVMFTVVVLRYLFNTGMIAMQESVMYLHAAVFMVAAGYTLKHDGHVRVDIFYREMSEKKKALVDLLGTVCLLLPVTLFMASISFDYVMNSWAVMEGSPEAGGIPAVFLLKTLILVMVGLLLLQGIAEGLRNLLVVMGKSDGVEHHINEEKV</sequence>
<dbReference type="RefSeq" id="WP_182808206.1">
    <property type="nucleotide sequence ID" value="NZ_JACJFM010000007.1"/>
</dbReference>
<dbReference type="EMBL" id="JACJFM010000007">
    <property type="protein sequence ID" value="MBB1486421.1"/>
    <property type="molecule type" value="Genomic_DNA"/>
</dbReference>
<keyword evidence="2 9" id="KW-0813">Transport</keyword>
<gene>
    <name evidence="11" type="ORF">H4O21_07345</name>
</gene>
<evidence type="ECO:0000256" key="4">
    <source>
        <dbReference type="ARBA" id="ARBA00022519"/>
    </source>
</evidence>
<feature type="transmembrane region" description="Helical" evidence="9">
    <location>
        <begin position="95"/>
        <end position="116"/>
    </location>
</feature>
<comment type="subunit">
    <text evidence="9">The complex comprises the extracytoplasmic solute receptor protein and the two transmembrane proteins.</text>
</comment>
<name>A0A839INE8_9GAMM</name>
<organism evidence="11 12">
    <name type="scientific">Oceanospirillum sediminis</name>
    <dbReference type="NCBI Taxonomy" id="2760088"/>
    <lineage>
        <taxon>Bacteria</taxon>
        <taxon>Pseudomonadati</taxon>
        <taxon>Pseudomonadota</taxon>
        <taxon>Gammaproteobacteria</taxon>
        <taxon>Oceanospirillales</taxon>
        <taxon>Oceanospirillaceae</taxon>
        <taxon>Oceanospirillum</taxon>
    </lineage>
</organism>
<evidence type="ECO:0000256" key="1">
    <source>
        <dbReference type="ARBA" id="ARBA00004429"/>
    </source>
</evidence>
<feature type="transmembrane region" description="Helical" evidence="9">
    <location>
        <begin position="21"/>
        <end position="46"/>
    </location>
</feature>
<evidence type="ECO:0000256" key="7">
    <source>
        <dbReference type="ARBA" id="ARBA00023136"/>
    </source>
</evidence>
<proteinExistence type="inferred from homology"/>
<dbReference type="InterPro" id="IPR007387">
    <property type="entry name" value="TRAP_DctQ"/>
</dbReference>
<evidence type="ECO:0000256" key="5">
    <source>
        <dbReference type="ARBA" id="ARBA00022692"/>
    </source>
</evidence>
<evidence type="ECO:0000256" key="6">
    <source>
        <dbReference type="ARBA" id="ARBA00022989"/>
    </source>
</evidence>
<feature type="transmembrane region" description="Helical" evidence="9">
    <location>
        <begin position="58"/>
        <end position="74"/>
    </location>
</feature>
<dbReference type="Pfam" id="PF04290">
    <property type="entry name" value="DctQ"/>
    <property type="match status" value="1"/>
</dbReference>
<dbReference type="GO" id="GO:0005886">
    <property type="term" value="C:plasma membrane"/>
    <property type="evidence" value="ECO:0007669"/>
    <property type="project" value="UniProtKB-SubCell"/>
</dbReference>
<keyword evidence="12" id="KW-1185">Reference proteome</keyword>
<keyword evidence="3" id="KW-1003">Cell membrane</keyword>
<accession>A0A839INE8</accession>
<dbReference type="Proteomes" id="UP000565262">
    <property type="component" value="Unassembled WGS sequence"/>
</dbReference>
<comment type="function">
    <text evidence="9">Part of the tripartite ATP-independent periplasmic (TRAP) transport system.</text>
</comment>
<comment type="similarity">
    <text evidence="8 9">Belongs to the TRAP transporter small permease family.</text>
</comment>
<evidence type="ECO:0000256" key="2">
    <source>
        <dbReference type="ARBA" id="ARBA00022448"/>
    </source>
</evidence>
<dbReference type="GO" id="GO:0022857">
    <property type="term" value="F:transmembrane transporter activity"/>
    <property type="evidence" value="ECO:0007669"/>
    <property type="project" value="UniProtKB-UniRule"/>
</dbReference>
<keyword evidence="7 9" id="KW-0472">Membrane</keyword>
<keyword evidence="4 9" id="KW-0997">Cell inner membrane</keyword>
<evidence type="ECO:0000256" key="8">
    <source>
        <dbReference type="ARBA" id="ARBA00038436"/>
    </source>
</evidence>
<dbReference type="PANTHER" id="PTHR35011">
    <property type="entry name" value="2,3-DIKETO-L-GULONATE TRAP TRANSPORTER SMALL PERMEASE PROTEIN YIAM"/>
    <property type="match status" value="1"/>
</dbReference>
<evidence type="ECO:0000259" key="10">
    <source>
        <dbReference type="Pfam" id="PF04290"/>
    </source>
</evidence>